<dbReference type="EMBL" id="AP023322">
    <property type="protein sequence ID" value="BCI62878.1"/>
    <property type="molecule type" value="Genomic_DNA"/>
</dbReference>
<protein>
    <submittedName>
        <fullName evidence="2">RNA pseudouridine synthase</fullName>
    </submittedName>
</protein>
<dbReference type="Proteomes" id="UP000594042">
    <property type="component" value="Chromosome"/>
</dbReference>
<dbReference type="InterPro" id="IPR020103">
    <property type="entry name" value="PsdUridine_synth_cat_dom_sf"/>
</dbReference>
<dbReference type="InterPro" id="IPR050188">
    <property type="entry name" value="RluA_PseudoU_synthase"/>
</dbReference>
<dbReference type="Pfam" id="PF00849">
    <property type="entry name" value="PseudoU_synth_2"/>
    <property type="match status" value="1"/>
</dbReference>
<feature type="domain" description="Pseudouridine synthase RsuA/RluA-like" evidence="1">
    <location>
        <begin position="344"/>
        <end position="492"/>
    </location>
</feature>
<dbReference type="GO" id="GO:0000455">
    <property type="term" value="P:enzyme-directed rRNA pseudouridine synthesis"/>
    <property type="evidence" value="ECO:0007669"/>
    <property type="project" value="TreeGrafter"/>
</dbReference>
<sequence length="539" mass="62808">MFHSFTKTISHIVLPEKFTFPFCYTPHPLCIEAANELQEYIKSQILWAEELNRGKMFGVLVVRTDTGEIGYLASFSGTLAGSYNHPYFVPPIYDLLQPDGFFRIEEENISTINAKIEQIRDDVYYRECKDLLEKEKAYSFQLLNDAKVSLIEAKKTREIRRSVHPEETELREMIRESQFQKAEYKRLERYWKKRISDLHERVDAYEKEIERFKVERKRRSAALQKELFAQFKILNVRGEIKDLCTIFEEEVHKIPPAGAGECAAPKLLQYAYLNHLEPVAMAEFWWGDSPKTEIRRHGYFYPSCKGKCGPILKYMLQGLNVEPNPLSDACGVETELEIVYEDEYLLVINKPEGLLSVPGKNNADSVFRRMRERYPDATGPMIVHRLDMSTSGLLLIAKSKEVHQNLQAQFKRRTVKKRYIALLDGVILNDEGEINLPICLNPDDRPRQMVSWKYGKPAMTQYKVLERLQTRTRVAFYPITGRTHQLRVHAAHPQGLNCPIVGDRLYGRESDRLYLHAEYLEFEHPIFSKIVRVEKSPSF</sequence>
<dbReference type="InterPro" id="IPR006145">
    <property type="entry name" value="PsdUridine_synth_RsuA/RluA"/>
</dbReference>
<reference evidence="3" key="1">
    <citation type="submission" date="2020-07" db="EMBL/GenBank/DDBJ databases">
        <title>Complete genome sequencing of Coprobacter sp. strain 2CBH44.</title>
        <authorList>
            <person name="Sakamoto M."/>
            <person name="Murakami T."/>
            <person name="Mori H."/>
        </authorList>
    </citation>
    <scope>NUCLEOTIDE SEQUENCE [LARGE SCALE GENOMIC DNA]</scope>
    <source>
        <strain evidence="3">2CBH44</strain>
    </source>
</reference>
<evidence type="ECO:0000259" key="1">
    <source>
        <dbReference type="Pfam" id="PF00849"/>
    </source>
</evidence>
<name>A0A7G1HXD7_9BACT</name>
<dbReference type="PANTHER" id="PTHR21600">
    <property type="entry name" value="MITOCHONDRIAL RNA PSEUDOURIDINE SYNTHASE"/>
    <property type="match status" value="1"/>
</dbReference>
<dbReference type="PANTHER" id="PTHR21600:SF89">
    <property type="entry name" value="RIBOSOMAL LARGE SUBUNIT PSEUDOURIDINE SYNTHASE A"/>
    <property type="match status" value="1"/>
</dbReference>
<dbReference type="PROSITE" id="PS01129">
    <property type="entry name" value="PSI_RLU"/>
    <property type="match status" value="1"/>
</dbReference>
<dbReference type="SUPFAM" id="SSF55120">
    <property type="entry name" value="Pseudouridine synthase"/>
    <property type="match status" value="1"/>
</dbReference>
<accession>A0A7G1HXD7</accession>
<dbReference type="Gene3D" id="3.30.2350.10">
    <property type="entry name" value="Pseudouridine synthase"/>
    <property type="match status" value="1"/>
</dbReference>
<dbReference type="KEGG" id="copr:Cop2CBH44_12310"/>
<evidence type="ECO:0000313" key="3">
    <source>
        <dbReference type="Proteomes" id="UP000594042"/>
    </source>
</evidence>
<dbReference type="InterPro" id="IPR006224">
    <property type="entry name" value="PsdUridine_synth_RluA-like_CS"/>
</dbReference>
<keyword evidence="3" id="KW-1185">Reference proteome</keyword>
<evidence type="ECO:0000313" key="2">
    <source>
        <dbReference type="EMBL" id="BCI62878.1"/>
    </source>
</evidence>
<dbReference type="GO" id="GO:0140098">
    <property type="term" value="F:catalytic activity, acting on RNA"/>
    <property type="evidence" value="ECO:0007669"/>
    <property type="project" value="UniProtKB-ARBA"/>
</dbReference>
<proteinExistence type="predicted"/>
<gene>
    <name evidence="2" type="ORF">Cop2CBH44_12310</name>
</gene>
<dbReference type="RefSeq" id="WP_200755717.1">
    <property type="nucleotide sequence ID" value="NZ_AP023322.1"/>
</dbReference>
<dbReference type="GO" id="GO:0003723">
    <property type="term" value="F:RNA binding"/>
    <property type="evidence" value="ECO:0007669"/>
    <property type="project" value="InterPro"/>
</dbReference>
<dbReference type="AlphaFoldDB" id="A0A7G1HXD7"/>
<dbReference type="CDD" id="cd02869">
    <property type="entry name" value="PseudoU_synth_RluA_like"/>
    <property type="match status" value="1"/>
</dbReference>
<organism evidence="2 3">
    <name type="scientific">Coprobacter secundus subsp. similis</name>
    <dbReference type="NCBI Taxonomy" id="2751153"/>
    <lineage>
        <taxon>Bacteria</taxon>
        <taxon>Pseudomonadati</taxon>
        <taxon>Bacteroidota</taxon>
        <taxon>Bacteroidia</taxon>
        <taxon>Bacteroidales</taxon>
        <taxon>Barnesiellaceae</taxon>
        <taxon>Coprobacter</taxon>
    </lineage>
</organism>
<dbReference type="GO" id="GO:0009982">
    <property type="term" value="F:pseudouridine synthase activity"/>
    <property type="evidence" value="ECO:0007669"/>
    <property type="project" value="InterPro"/>
</dbReference>